<name>A0A9X0C104_9EURO</name>
<organism evidence="3 4">
    <name type="scientific">Penicillium fimorum</name>
    <dbReference type="NCBI Taxonomy" id="1882269"/>
    <lineage>
        <taxon>Eukaryota</taxon>
        <taxon>Fungi</taxon>
        <taxon>Dikarya</taxon>
        <taxon>Ascomycota</taxon>
        <taxon>Pezizomycotina</taxon>
        <taxon>Eurotiomycetes</taxon>
        <taxon>Eurotiomycetidae</taxon>
        <taxon>Eurotiales</taxon>
        <taxon>Aspergillaceae</taxon>
        <taxon>Penicillium</taxon>
    </lineage>
</organism>
<comment type="caution">
    <text evidence="3">The sequence shown here is derived from an EMBL/GenBank/DDBJ whole genome shotgun (WGS) entry which is preliminary data.</text>
</comment>
<keyword evidence="3" id="KW-0575">Peroxidase</keyword>
<feature type="compositionally biased region" description="Polar residues" evidence="1">
    <location>
        <begin position="82"/>
        <end position="101"/>
    </location>
</feature>
<evidence type="ECO:0000313" key="4">
    <source>
        <dbReference type="Proteomes" id="UP001149954"/>
    </source>
</evidence>
<reference evidence="3" key="2">
    <citation type="journal article" date="2023" name="IMA Fungus">
        <title>Comparative genomic study of the Penicillium genus elucidates a diverse pangenome and 15 lateral gene transfer events.</title>
        <authorList>
            <person name="Petersen C."/>
            <person name="Sorensen T."/>
            <person name="Nielsen M.R."/>
            <person name="Sondergaard T.E."/>
            <person name="Sorensen J.L."/>
            <person name="Fitzpatrick D.A."/>
            <person name="Frisvad J.C."/>
            <person name="Nielsen K.L."/>
        </authorList>
    </citation>
    <scope>NUCLEOTIDE SEQUENCE</scope>
    <source>
        <strain evidence="3">IBT 29495</strain>
    </source>
</reference>
<keyword evidence="3" id="KW-0560">Oxidoreductase</keyword>
<accession>A0A9X0C104</accession>
<dbReference type="AlphaFoldDB" id="A0A9X0C104"/>
<dbReference type="OrthoDB" id="3207336at2759"/>
<evidence type="ECO:0000259" key="2">
    <source>
        <dbReference type="Pfam" id="PF21105"/>
    </source>
</evidence>
<gene>
    <name evidence="3" type="ORF">N7463_009732</name>
</gene>
<dbReference type="InterPro" id="IPR011008">
    <property type="entry name" value="Dimeric_a/b-barrel"/>
</dbReference>
<dbReference type="GO" id="GO:0004601">
    <property type="term" value="F:peroxidase activity"/>
    <property type="evidence" value="ECO:0007669"/>
    <property type="project" value="UniProtKB-KW"/>
</dbReference>
<proteinExistence type="predicted"/>
<feature type="region of interest" description="Disordered" evidence="1">
    <location>
        <begin position="70"/>
        <end position="101"/>
    </location>
</feature>
<dbReference type="InterPro" id="IPR049509">
    <property type="entry name" value="DyP_N"/>
</dbReference>
<reference evidence="3" key="1">
    <citation type="submission" date="2022-12" db="EMBL/GenBank/DDBJ databases">
        <authorList>
            <person name="Petersen C."/>
        </authorList>
    </citation>
    <scope>NUCLEOTIDE SEQUENCE</scope>
    <source>
        <strain evidence="3">IBT 29495</strain>
    </source>
</reference>
<dbReference type="Pfam" id="PF21105">
    <property type="entry name" value="DyP_N"/>
    <property type="match status" value="1"/>
</dbReference>
<sequence length="113" mass="12705">MASVLRKANIQGDVWPGLRKRFQSFIFFRIQKPDEFRSRLQTFIPQITTAEGACNMKGIIAEEKVLARKKNQPAKLQPLPGVNSSSRRSTDGHSQNLRQTEQVAFIHKAAAGL</sequence>
<dbReference type="SUPFAM" id="SSF54909">
    <property type="entry name" value="Dimeric alpha+beta barrel"/>
    <property type="match status" value="1"/>
</dbReference>
<dbReference type="EMBL" id="JAPWDS010000006">
    <property type="protein sequence ID" value="KAJ5493645.1"/>
    <property type="molecule type" value="Genomic_DNA"/>
</dbReference>
<feature type="domain" description="DyP dimeric alpha+beta barrel" evidence="2">
    <location>
        <begin position="9"/>
        <end position="73"/>
    </location>
</feature>
<evidence type="ECO:0000313" key="3">
    <source>
        <dbReference type="EMBL" id="KAJ5493645.1"/>
    </source>
</evidence>
<protein>
    <submittedName>
        <fullName evidence="3">Dyp-type peroxidase</fullName>
    </submittedName>
</protein>
<evidence type="ECO:0000256" key="1">
    <source>
        <dbReference type="SAM" id="MobiDB-lite"/>
    </source>
</evidence>
<dbReference type="Proteomes" id="UP001149954">
    <property type="component" value="Unassembled WGS sequence"/>
</dbReference>
<keyword evidence="4" id="KW-1185">Reference proteome</keyword>